<comment type="caution">
    <text evidence="8">The sequence shown here is derived from an EMBL/GenBank/DDBJ whole genome shotgun (WGS) entry which is preliminary data.</text>
</comment>
<dbReference type="PANTHER" id="PTHR37984">
    <property type="entry name" value="PROTEIN CBG26694"/>
    <property type="match status" value="1"/>
</dbReference>
<keyword evidence="1" id="KW-0808">Transferase</keyword>
<evidence type="ECO:0000256" key="6">
    <source>
        <dbReference type="ARBA" id="ARBA00022918"/>
    </source>
</evidence>
<dbReference type="Pfam" id="PF17917">
    <property type="entry name" value="RT_RNaseH"/>
    <property type="match status" value="1"/>
</dbReference>
<organism evidence="8 9">
    <name type="scientific">Scophthalmus maximus</name>
    <name type="common">Turbot</name>
    <name type="synonym">Psetta maxima</name>
    <dbReference type="NCBI Taxonomy" id="52904"/>
    <lineage>
        <taxon>Eukaryota</taxon>
        <taxon>Metazoa</taxon>
        <taxon>Chordata</taxon>
        <taxon>Craniata</taxon>
        <taxon>Vertebrata</taxon>
        <taxon>Euteleostomi</taxon>
        <taxon>Actinopterygii</taxon>
        <taxon>Neopterygii</taxon>
        <taxon>Teleostei</taxon>
        <taxon>Neoteleostei</taxon>
        <taxon>Acanthomorphata</taxon>
        <taxon>Carangaria</taxon>
        <taxon>Pleuronectiformes</taxon>
        <taxon>Pleuronectoidei</taxon>
        <taxon>Scophthalmidae</taxon>
        <taxon>Scophthalmus</taxon>
    </lineage>
</organism>
<reference evidence="8 9" key="1">
    <citation type="submission" date="2019-06" db="EMBL/GenBank/DDBJ databases">
        <title>Draft genomes of female and male turbot (Scophthalmus maximus).</title>
        <authorList>
            <person name="Xu H."/>
            <person name="Xu X.-W."/>
            <person name="Shao C."/>
            <person name="Chen S."/>
        </authorList>
    </citation>
    <scope>NUCLEOTIDE SEQUENCE [LARGE SCALE GENOMIC DNA]</scope>
    <source>
        <strain evidence="8">Ysfricsl-2016a</strain>
        <tissue evidence="8">Blood</tissue>
    </source>
</reference>
<evidence type="ECO:0000256" key="2">
    <source>
        <dbReference type="ARBA" id="ARBA00022695"/>
    </source>
</evidence>
<evidence type="ECO:0000259" key="7">
    <source>
        <dbReference type="Pfam" id="PF17917"/>
    </source>
</evidence>
<evidence type="ECO:0000256" key="5">
    <source>
        <dbReference type="ARBA" id="ARBA00022801"/>
    </source>
</evidence>
<gene>
    <name evidence="8" type="ORF">F2P81_009396</name>
</gene>
<dbReference type="InterPro" id="IPR043502">
    <property type="entry name" value="DNA/RNA_pol_sf"/>
</dbReference>
<dbReference type="EMBL" id="VEVO01000008">
    <property type="protein sequence ID" value="KAF0038912.1"/>
    <property type="molecule type" value="Genomic_DNA"/>
</dbReference>
<dbReference type="GO" id="GO:0003964">
    <property type="term" value="F:RNA-directed DNA polymerase activity"/>
    <property type="evidence" value="ECO:0007669"/>
    <property type="project" value="UniProtKB-KW"/>
</dbReference>
<dbReference type="SUPFAM" id="SSF56672">
    <property type="entry name" value="DNA/RNA polymerases"/>
    <property type="match status" value="1"/>
</dbReference>
<accession>A0A6A4T9T4</accession>
<protein>
    <recommendedName>
        <fullName evidence="7">Reverse transcriptase RNase H-like domain-containing protein</fullName>
    </recommendedName>
</protein>
<feature type="domain" description="Reverse transcriptase RNase H-like" evidence="7">
    <location>
        <begin position="62"/>
        <end position="162"/>
    </location>
</feature>
<keyword evidence="3" id="KW-0540">Nuclease</keyword>
<dbReference type="PANTHER" id="PTHR37984:SF5">
    <property type="entry name" value="PROTEIN NYNRIN-LIKE"/>
    <property type="match status" value="1"/>
</dbReference>
<dbReference type="GO" id="GO:0004519">
    <property type="term" value="F:endonuclease activity"/>
    <property type="evidence" value="ECO:0007669"/>
    <property type="project" value="UniProtKB-KW"/>
</dbReference>
<dbReference type="InterPro" id="IPR050951">
    <property type="entry name" value="Retrovirus_Pol_polyprotein"/>
</dbReference>
<evidence type="ECO:0000256" key="3">
    <source>
        <dbReference type="ARBA" id="ARBA00022722"/>
    </source>
</evidence>
<name>A0A6A4T9T4_SCOMX</name>
<evidence type="ECO:0000256" key="1">
    <source>
        <dbReference type="ARBA" id="ARBA00022679"/>
    </source>
</evidence>
<keyword evidence="5" id="KW-0378">Hydrolase</keyword>
<sequence length="202" mass="23611">MREQLMKTTSMARGNLLKYQAKPKEWYDRSARKRSFAPGDEVRCCCQPQRTNGWQSGKALTRSNKMRTNASDLCVGAALLQGKPNRLQPVLYISRKLNKHEFRYSVVEKECLAFKWALDSLRYYLLGRKFILETDHRVLSWLQNMRDTNSRITQWFLAMQPFDFDFLYRKGNDNCTADYLSRKPQLSSPEGGVNVMKLAHDL</sequence>
<dbReference type="AlphaFoldDB" id="A0A6A4T9T4"/>
<dbReference type="Proteomes" id="UP000438429">
    <property type="component" value="Unassembled WGS sequence"/>
</dbReference>
<keyword evidence="6" id="KW-0695">RNA-directed DNA polymerase</keyword>
<dbReference type="GO" id="GO:0016787">
    <property type="term" value="F:hydrolase activity"/>
    <property type="evidence" value="ECO:0007669"/>
    <property type="project" value="UniProtKB-KW"/>
</dbReference>
<evidence type="ECO:0000313" key="9">
    <source>
        <dbReference type="Proteomes" id="UP000438429"/>
    </source>
</evidence>
<evidence type="ECO:0000256" key="4">
    <source>
        <dbReference type="ARBA" id="ARBA00022759"/>
    </source>
</evidence>
<dbReference type="InterPro" id="IPR041373">
    <property type="entry name" value="RT_RNaseH"/>
</dbReference>
<evidence type="ECO:0000313" key="8">
    <source>
        <dbReference type="EMBL" id="KAF0038912.1"/>
    </source>
</evidence>
<keyword evidence="2" id="KW-0548">Nucleotidyltransferase</keyword>
<dbReference type="CDD" id="cd09274">
    <property type="entry name" value="RNase_HI_RT_Ty3"/>
    <property type="match status" value="1"/>
</dbReference>
<keyword evidence="4" id="KW-0255">Endonuclease</keyword>
<proteinExistence type="predicted"/>